<dbReference type="SUPFAM" id="SSF48498">
    <property type="entry name" value="Tetracyclin repressor-like, C-terminal domain"/>
    <property type="match status" value="1"/>
</dbReference>
<dbReference type="GO" id="GO:0003700">
    <property type="term" value="F:DNA-binding transcription factor activity"/>
    <property type="evidence" value="ECO:0007669"/>
    <property type="project" value="TreeGrafter"/>
</dbReference>
<feature type="DNA-binding region" description="H-T-H motif" evidence="4">
    <location>
        <begin position="56"/>
        <end position="75"/>
    </location>
</feature>
<dbReference type="PANTHER" id="PTHR30055:SF234">
    <property type="entry name" value="HTH-TYPE TRANSCRIPTIONAL REGULATOR BETI"/>
    <property type="match status" value="1"/>
</dbReference>
<feature type="domain" description="HTH tetR-type" evidence="5">
    <location>
        <begin position="33"/>
        <end position="93"/>
    </location>
</feature>
<dbReference type="PROSITE" id="PS50977">
    <property type="entry name" value="HTH_TETR_2"/>
    <property type="match status" value="1"/>
</dbReference>
<evidence type="ECO:0000313" key="6">
    <source>
        <dbReference type="EMBL" id="QNN58705.1"/>
    </source>
</evidence>
<dbReference type="Proteomes" id="UP000515811">
    <property type="component" value="Chromosome"/>
</dbReference>
<dbReference type="InterPro" id="IPR001647">
    <property type="entry name" value="HTH_TetR"/>
</dbReference>
<evidence type="ECO:0000256" key="2">
    <source>
        <dbReference type="ARBA" id="ARBA00023125"/>
    </source>
</evidence>
<dbReference type="InterPro" id="IPR009057">
    <property type="entry name" value="Homeodomain-like_sf"/>
</dbReference>
<evidence type="ECO:0000313" key="7">
    <source>
        <dbReference type="Proteomes" id="UP000515811"/>
    </source>
</evidence>
<dbReference type="EMBL" id="CP060714">
    <property type="protein sequence ID" value="QNN58705.1"/>
    <property type="molecule type" value="Genomic_DNA"/>
</dbReference>
<evidence type="ECO:0000256" key="1">
    <source>
        <dbReference type="ARBA" id="ARBA00023015"/>
    </source>
</evidence>
<keyword evidence="2 4" id="KW-0238">DNA-binding</keyword>
<reference evidence="6 7" key="1">
    <citation type="submission" date="2020-08" db="EMBL/GenBank/DDBJ databases">
        <title>Genome sequence of Diaphorobacter ruginosibacter DSM 27467T.</title>
        <authorList>
            <person name="Hyun D.-W."/>
            <person name="Bae J.-W."/>
        </authorList>
    </citation>
    <scope>NUCLEOTIDE SEQUENCE [LARGE SCALE GENOMIC DNA]</scope>
    <source>
        <strain evidence="6 7">DSM 27467</strain>
    </source>
</reference>
<name>A0A7G9RSY0_9BURK</name>
<keyword evidence="3" id="KW-0804">Transcription</keyword>
<dbReference type="KEGG" id="drg:H9K76_07780"/>
<dbReference type="GO" id="GO:0000976">
    <property type="term" value="F:transcription cis-regulatory region binding"/>
    <property type="evidence" value="ECO:0007669"/>
    <property type="project" value="TreeGrafter"/>
</dbReference>
<dbReference type="Gene3D" id="1.10.357.10">
    <property type="entry name" value="Tetracycline Repressor, domain 2"/>
    <property type="match status" value="1"/>
</dbReference>
<evidence type="ECO:0000256" key="4">
    <source>
        <dbReference type="PROSITE-ProRule" id="PRU00335"/>
    </source>
</evidence>
<proteinExistence type="predicted"/>
<gene>
    <name evidence="6" type="ORF">H9K76_07780</name>
</gene>
<dbReference type="InterPro" id="IPR036271">
    <property type="entry name" value="Tet_transcr_reg_TetR-rel_C_sf"/>
</dbReference>
<accession>A0A7G9RSY0</accession>
<keyword evidence="1" id="KW-0805">Transcription regulation</keyword>
<dbReference type="AlphaFoldDB" id="A0A7G9RSY0"/>
<evidence type="ECO:0000259" key="5">
    <source>
        <dbReference type="PROSITE" id="PS50977"/>
    </source>
</evidence>
<keyword evidence="7" id="KW-1185">Reference proteome</keyword>
<protein>
    <submittedName>
        <fullName evidence="6">TetR/AcrR family transcriptional regulator</fullName>
    </submittedName>
</protein>
<dbReference type="SUPFAM" id="SSF46689">
    <property type="entry name" value="Homeodomain-like"/>
    <property type="match status" value="1"/>
</dbReference>
<organism evidence="6 7">
    <name type="scientific">Diaphorobacter ruginosibacter</name>
    <dbReference type="NCBI Taxonomy" id="1715720"/>
    <lineage>
        <taxon>Bacteria</taxon>
        <taxon>Pseudomonadati</taxon>
        <taxon>Pseudomonadota</taxon>
        <taxon>Betaproteobacteria</taxon>
        <taxon>Burkholderiales</taxon>
        <taxon>Comamonadaceae</taxon>
        <taxon>Diaphorobacter</taxon>
    </lineage>
</organism>
<evidence type="ECO:0000256" key="3">
    <source>
        <dbReference type="ARBA" id="ARBA00023163"/>
    </source>
</evidence>
<sequence>MFVWYYLNEIKVPSQLIWYCFGAKLGNLLMSSRRSQEEFLSDLFELFRVEGVSDLTVGEIARRLSCSRSRLYSVAETKEDLFLAVARRHLNSLLEESDTLRAREGDVVETITQYLDIGVRASALLGVPFLRDLDASRQGRRLFDSYQEKRGHGLAKLVERGVAQGVFHPRHATLVAEILMGGALRIRRTRFLARAGLTLEEAFSEFYELLLHGLMKPGRGKEHGSPQSWKLPALPDAVARTSISSTDDADADADADGITELLIKASVRH</sequence>
<dbReference type="InterPro" id="IPR050109">
    <property type="entry name" value="HTH-type_TetR-like_transc_reg"/>
</dbReference>
<dbReference type="Gene3D" id="1.10.10.60">
    <property type="entry name" value="Homeodomain-like"/>
    <property type="match status" value="1"/>
</dbReference>
<dbReference type="RefSeq" id="WP_187599308.1">
    <property type="nucleotide sequence ID" value="NZ_CP060714.1"/>
</dbReference>
<dbReference type="PANTHER" id="PTHR30055">
    <property type="entry name" value="HTH-TYPE TRANSCRIPTIONAL REGULATOR RUTR"/>
    <property type="match status" value="1"/>
</dbReference>